<reference evidence="2 3" key="1">
    <citation type="submission" date="2021-01" db="EMBL/GenBank/DDBJ databases">
        <title>Brevundimonas vitis sp. nov., an bacterium isolated from grape (Vitis vinifera).</title>
        <authorList>
            <person name="Jiang L."/>
            <person name="Lee J."/>
        </authorList>
    </citation>
    <scope>NUCLEOTIDE SEQUENCE [LARGE SCALE GENOMIC DNA]</scope>
    <source>
        <strain evidence="2 3">GRTSA-9</strain>
    </source>
</reference>
<sequence length="171" mass="18302">MTRTLAVFLAALLTATPAVAETRLWAYDAADRVTQALTRGVTLRVQRGLFGAVRVETLFSTSARGSAEMRRGGPDGVRRALPAGSTETAVYSIVAQGDGRGLSRALCPGSDEAWLVLGRVRQGRPVVMQAVGRWADGTFRHCVQLSYSYRGEWAGPPNGLGAPEEPSLSER</sequence>
<keyword evidence="3" id="KW-1185">Reference proteome</keyword>
<accession>A0ABX7BM92</accession>
<organism evidence="2 3">
    <name type="scientific">Brevundimonas vitisensis</name>
    <dbReference type="NCBI Taxonomy" id="2800818"/>
    <lineage>
        <taxon>Bacteria</taxon>
        <taxon>Pseudomonadati</taxon>
        <taxon>Pseudomonadota</taxon>
        <taxon>Alphaproteobacteria</taxon>
        <taxon>Caulobacterales</taxon>
        <taxon>Caulobacteraceae</taxon>
        <taxon>Brevundimonas</taxon>
    </lineage>
</organism>
<dbReference type="RefSeq" id="WP_201101835.1">
    <property type="nucleotide sequence ID" value="NZ_CP067977.1"/>
</dbReference>
<proteinExistence type="predicted"/>
<evidence type="ECO:0000256" key="1">
    <source>
        <dbReference type="SAM" id="SignalP"/>
    </source>
</evidence>
<keyword evidence="1" id="KW-0732">Signal</keyword>
<protein>
    <submittedName>
        <fullName evidence="2">Uncharacterized protein</fullName>
    </submittedName>
</protein>
<name>A0ABX7BM92_9CAUL</name>
<dbReference type="Proteomes" id="UP000595448">
    <property type="component" value="Chromosome"/>
</dbReference>
<evidence type="ECO:0000313" key="3">
    <source>
        <dbReference type="Proteomes" id="UP000595448"/>
    </source>
</evidence>
<evidence type="ECO:0000313" key="2">
    <source>
        <dbReference type="EMBL" id="QQQ17461.1"/>
    </source>
</evidence>
<feature type="chain" id="PRO_5045147700" evidence="1">
    <location>
        <begin position="21"/>
        <end position="171"/>
    </location>
</feature>
<gene>
    <name evidence="2" type="ORF">JIP62_08830</name>
</gene>
<dbReference type="EMBL" id="CP067977">
    <property type="protein sequence ID" value="QQQ17461.1"/>
    <property type="molecule type" value="Genomic_DNA"/>
</dbReference>
<feature type="signal peptide" evidence="1">
    <location>
        <begin position="1"/>
        <end position="20"/>
    </location>
</feature>